<feature type="modified residue" description="4-aspartylphosphate" evidence="9">
    <location>
        <position position="1277"/>
    </location>
</feature>
<dbReference type="Gene3D" id="3.40.50.2300">
    <property type="match status" value="1"/>
</dbReference>
<dbReference type="Pfam" id="PF00989">
    <property type="entry name" value="PAS"/>
    <property type="match status" value="1"/>
</dbReference>
<dbReference type="InterPro" id="IPR003018">
    <property type="entry name" value="GAF"/>
</dbReference>
<dbReference type="EC" id="2.7.13.3" evidence="2"/>
<dbReference type="PANTHER" id="PTHR43065">
    <property type="entry name" value="SENSOR HISTIDINE KINASE"/>
    <property type="match status" value="1"/>
</dbReference>
<evidence type="ECO:0000256" key="7">
    <source>
        <dbReference type="ARBA" id="ARBA00022840"/>
    </source>
</evidence>
<dbReference type="CDD" id="cd00082">
    <property type="entry name" value="HisKA"/>
    <property type="match status" value="1"/>
</dbReference>
<evidence type="ECO:0000256" key="3">
    <source>
        <dbReference type="ARBA" id="ARBA00022553"/>
    </source>
</evidence>
<dbReference type="Gene3D" id="1.10.287.130">
    <property type="match status" value="1"/>
</dbReference>
<dbReference type="SMART" id="SM00387">
    <property type="entry name" value="HATPase_c"/>
    <property type="match status" value="1"/>
</dbReference>
<proteinExistence type="predicted"/>
<dbReference type="SMART" id="SM00388">
    <property type="entry name" value="HisKA"/>
    <property type="match status" value="1"/>
</dbReference>
<dbReference type="Gene3D" id="3.30.450.20">
    <property type="entry name" value="PAS domain"/>
    <property type="match status" value="6"/>
</dbReference>
<name>A0A7V4TY41_CALAY</name>
<keyword evidence="5" id="KW-0547">Nucleotide-binding</keyword>
<dbReference type="InterPro" id="IPR036890">
    <property type="entry name" value="HATPase_C_sf"/>
</dbReference>
<dbReference type="SUPFAM" id="SSF47384">
    <property type="entry name" value="Homodimeric domain of signal transducing histidine kinase"/>
    <property type="match status" value="1"/>
</dbReference>
<dbReference type="InterPro" id="IPR036097">
    <property type="entry name" value="HisK_dim/P_sf"/>
</dbReference>
<dbReference type="SUPFAM" id="SSF55785">
    <property type="entry name" value="PYP-like sensor domain (PAS domain)"/>
    <property type="match status" value="6"/>
</dbReference>
<dbReference type="SMART" id="SM00086">
    <property type="entry name" value="PAC"/>
    <property type="match status" value="2"/>
</dbReference>
<dbReference type="PRINTS" id="PR00344">
    <property type="entry name" value="BCTRLSENSOR"/>
</dbReference>
<dbReference type="NCBIfam" id="TIGR00229">
    <property type="entry name" value="sensory_box"/>
    <property type="match status" value="5"/>
</dbReference>
<keyword evidence="6" id="KW-0418">Kinase</keyword>
<feature type="domain" description="PAC" evidence="14">
    <location>
        <begin position="909"/>
        <end position="963"/>
    </location>
</feature>
<evidence type="ECO:0000256" key="5">
    <source>
        <dbReference type="ARBA" id="ARBA00022741"/>
    </source>
</evidence>
<dbReference type="SMART" id="SM00065">
    <property type="entry name" value="GAF"/>
    <property type="match status" value="1"/>
</dbReference>
<dbReference type="PROSITE" id="PS50112">
    <property type="entry name" value="PAS"/>
    <property type="match status" value="5"/>
</dbReference>
<organism evidence="15">
    <name type="scientific">Caldithrix abyssi</name>
    <dbReference type="NCBI Taxonomy" id="187145"/>
    <lineage>
        <taxon>Bacteria</taxon>
        <taxon>Pseudomonadati</taxon>
        <taxon>Calditrichota</taxon>
        <taxon>Calditrichia</taxon>
        <taxon>Calditrichales</taxon>
        <taxon>Calditrichaceae</taxon>
        <taxon>Caldithrix</taxon>
    </lineage>
</organism>
<dbReference type="PANTHER" id="PTHR43065:SF42">
    <property type="entry name" value="TWO-COMPONENT SENSOR PPRA"/>
    <property type="match status" value="1"/>
</dbReference>
<dbReference type="PROSITE" id="PS50110">
    <property type="entry name" value="RESPONSE_REGULATORY"/>
    <property type="match status" value="1"/>
</dbReference>
<dbReference type="PROSITE" id="PS50113">
    <property type="entry name" value="PAC"/>
    <property type="match status" value="2"/>
</dbReference>
<feature type="domain" description="PAC" evidence="14">
    <location>
        <begin position="791"/>
        <end position="841"/>
    </location>
</feature>
<dbReference type="PROSITE" id="PS50109">
    <property type="entry name" value="HIS_KIN"/>
    <property type="match status" value="1"/>
</dbReference>
<dbReference type="Pfam" id="PF00072">
    <property type="entry name" value="Response_reg"/>
    <property type="match status" value="1"/>
</dbReference>
<feature type="domain" description="PAS" evidence="13">
    <location>
        <begin position="157"/>
        <end position="230"/>
    </location>
</feature>
<feature type="domain" description="PAS" evidence="13">
    <location>
        <begin position="838"/>
        <end position="884"/>
    </location>
</feature>
<keyword evidence="8" id="KW-0902">Two-component regulatory system</keyword>
<feature type="coiled-coil region" evidence="10">
    <location>
        <begin position="6"/>
        <end position="33"/>
    </location>
</feature>
<feature type="domain" description="Response regulatory" evidence="12">
    <location>
        <begin position="1226"/>
        <end position="1342"/>
    </location>
</feature>
<keyword evidence="7" id="KW-0067">ATP-binding</keyword>
<feature type="domain" description="PAS" evidence="13">
    <location>
        <begin position="405"/>
        <end position="477"/>
    </location>
</feature>
<evidence type="ECO:0000259" key="13">
    <source>
        <dbReference type="PROSITE" id="PS50112"/>
    </source>
</evidence>
<keyword evidence="3 9" id="KW-0597">Phosphoprotein</keyword>
<sequence>MKKSNEEVLREEIEALKRENSNLKKQVENIKNSEAFYKAIFNFSPSGILVEDENGIVLDANPAFCRTYGYPKKELVGKSVQVVTHHENSGLIKKNIHRILEGKQLQFVVKSCKKDGSTIFTELNERSIRLPNGRTGIISISFNKTEHIRTQEALKNSEREFRNLLKLLPYGVIIYNLEGRIVYGNREVKRIFKHDKNKHTDFLGISVFDFLHNEEVEKVKHRFQGLLKGKKQPPTIEKVYDFEGNLIEVEVVSRRTIFNGKPALLAIVIDVSERIKSEKELKQRERYFRRLFEYAPYPELILIEEKIAAINRAALKFFGVKNANELKGIPLKNMVSSKTPLGKLDTDEGKETLTYNNIRIKPKHKKERVANITVTRTYFAGRSAVHVTLHDLTELYQTLDKLRESEETYRELFDKSSEAIYVQDKDGVFLDVNRGVLNMYGYPKKFFIGNTPAPLSAPGLNDMEKVVNHLKKAFAGEPQQFEFWGIRRNGEVFPKIVRLNRGKYFGKDVIFAFAMDISEQKVTEQALKNTNKTLELMNAVSKVGISSRSPEDLAEKLARELRKALPVDAFILDGFYPGTNSYYGFGNFDTINGRFQKVREFQQGFDWTKSKKRKKLFEEKKPILILRHRGQINQITASRQRKGIKEKPSVSLIYVPLILSNKVTGVLSIQSYEYKAYTQEDVRLLTHIGRQIAPAVESLLLNKELMEQAIKLRENERRYRLLFDHAMDYILIIDPFHPQGPTVVDANEAAFKKHGYSREEFIGFPLSAIDSPENQKVMQERLQKILSKETIVFETRHTRKDGSTFPVEVKAQLIHLQGKPYIYAMERDISERKKAEQNIHRLATVVEQSVEAIEITDIDGNIQYVNKALEEMSGYNRSELIGQNARIHKSGKHNLNFYQELWKTILRGKKWQGIIINKRKNGNIYYEKAVIFPIKDASGKIIQFASVRRDITLERQLEQQLQQMQKMEAIGTLTGGIAHDFNNLLTVINGHAEIGLMRVEETDQVHNDLLSILNAGKKAERLTSQLLAFSRRQIHELKILQINELIRDLEKMLQRLIPEDISITTQLGEDLPYIKADPAQIEQILINLVVNARDALQEQTVESYKKQIMIKTETQDIDDYLVKERVGIQSGVYIVISVSDSGVGIEEDIKDRIFEPFFTTKEVNKGTGLGLATVYGIVKQNNGYIFVESEKGQGSTFFVYWPVTSEEPQTELAQKIAEENLEGRETILFIEDDESVRQFACQALRTFGYTIIEALNGKNALKLIEREKPRIDFAITDLIMPEMDGRAVGQELQKLFPNIKTLYVSGYAHDHLVKDGALEPGINFLQKPYSIQQLLKMIRKMLDARTG</sequence>
<dbReference type="SUPFAM" id="SSF52172">
    <property type="entry name" value="CheY-like"/>
    <property type="match status" value="1"/>
</dbReference>
<evidence type="ECO:0000256" key="4">
    <source>
        <dbReference type="ARBA" id="ARBA00022679"/>
    </source>
</evidence>
<dbReference type="InterPro" id="IPR029016">
    <property type="entry name" value="GAF-like_dom_sf"/>
</dbReference>
<evidence type="ECO:0000256" key="10">
    <source>
        <dbReference type="SAM" id="Coils"/>
    </source>
</evidence>
<keyword evidence="4" id="KW-0808">Transferase</keyword>
<keyword evidence="10" id="KW-0175">Coiled coil</keyword>
<dbReference type="EMBL" id="DRQG01000023">
    <property type="protein sequence ID" value="HGY54561.1"/>
    <property type="molecule type" value="Genomic_DNA"/>
</dbReference>
<dbReference type="SMART" id="SM00091">
    <property type="entry name" value="PAS"/>
    <property type="match status" value="6"/>
</dbReference>
<dbReference type="Pfam" id="PF02518">
    <property type="entry name" value="HATPase_c"/>
    <property type="match status" value="1"/>
</dbReference>
<dbReference type="Gene3D" id="3.30.565.10">
    <property type="entry name" value="Histidine kinase-like ATPase, C-terminal domain"/>
    <property type="match status" value="1"/>
</dbReference>
<dbReference type="CDD" id="cd00130">
    <property type="entry name" value="PAS"/>
    <property type="match status" value="5"/>
</dbReference>
<dbReference type="InterPro" id="IPR000700">
    <property type="entry name" value="PAS-assoc_C"/>
</dbReference>
<dbReference type="Pfam" id="PF13426">
    <property type="entry name" value="PAS_9"/>
    <property type="match status" value="4"/>
</dbReference>
<dbReference type="SUPFAM" id="SSF55781">
    <property type="entry name" value="GAF domain-like"/>
    <property type="match status" value="1"/>
</dbReference>
<dbReference type="Pfam" id="PF00512">
    <property type="entry name" value="HisKA"/>
    <property type="match status" value="1"/>
</dbReference>
<evidence type="ECO:0000259" key="11">
    <source>
        <dbReference type="PROSITE" id="PS50109"/>
    </source>
</evidence>
<comment type="catalytic activity">
    <reaction evidence="1">
        <text>ATP + protein L-histidine = ADP + protein N-phospho-L-histidine.</text>
        <dbReference type="EC" id="2.7.13.3"/>
    </reaction>
</comment>
<dbReference type="Proteomes" id="UP000885779">
    <property type="component" value="Unassembled WGS sequence"/>
</dbReference>
<dbReference type="InterPro" id="IPR000014">
    <property type="entry name" value="PAS"/>
</dbReference>
<dbReference type="Pfam" id="PF13185">
    <property type="entry name" value="GAF_2"/>
    <property type="match status" value="1"/>
</dbReference>
<evidence type="ECO:0000259" key="14">
    <source>
        <dbReference type="PROSITE" id="PS50113"/>
    </source>
</evidence>
<evidence type="ECO:0000256" key="6">
    <source>
        <dbReference type="ARBA" id="ARBA00022777"/>
    </source>
</evidence>
<feature type="domain" description="PAS" evidence="13">
    <location>
        <begin position="715"/>
        <end position="789"/>
    </location>
</feature>
<dbReference type="InterPro" id="IPR005467">
    <property type="entry name" value="His_kinase_dom"/>
</dbReference>
<dbReference type="SMART" id="SM00448">
    <property type="entry name" value="REC"/>
    <property type="match status" value="1"/>
</dbReference>
<gene>
    <name evidence="15" type="ORF">ENK44_02555</name>
</gene>
<protein>
    <recommendedName>
        <fullName evidence="2">histidine kinase</fullName>
        <ecNumber evidence="2">2.7.13.3</ecNumber>
    </recommendedName>
</protein>
<feature type="domain" description="Histidine kinase" evidence="11">
    <location>
        <begin position="976"/>
        <end position="1205"/>
    </location>
</feature>
<dbReference type="InterPro" id="IPR001789">
    <property type="entry name" value="Sig_transdc_resp-reg_receiver"/>
</dbReference>
<evidence type="ECO:0000256" key="1">
    <source>
        <dbReference type="ARBA" id="ARBA00000085"/>
    </source>
</evidence>
<dbReference type="InterPro" id="IPR035965">
    <property type="entry name" value="PAS-like_dom_sf"/>
</dbReference>
<evidence type="ECO:0000256" key="2">
    <source>
        <dbReference type="ARBA" id="ARBA00012438"/>
    </source>
</evidence>
<dbReference type="GO" id="GO:0000155">
    <property type="term" value="F:phosphorelay sensor kinase activity"/>
    <property type="evidence" value="ECO:0007669"/>
    <property type="project" value="InterPro"/>
</dbReference>
<dbReference type="InterPro" id="IPR001610">
    <property type="entry name" value="PAC"/>
</dbReference>
<dbReference type="Pfam" id="PF13188">
    <property type="entry name" value="PAS_8"/>
    <property type="match status" value="1"/>
</dbReference>
<dbReference type="SUPFAM" id="SSF55874">
    <property type="entry name" value="ATPase domain of HSP90 chaperone/DNA topoisomerase II/histidine kinase"/>
    <property type="match status" value="1"/>
</dbReference>
<evidence type="ECO:0000256" key="8">
    <source>
        <dbReference type="ARBA" id="ARBA00023012"/>
    </source>
</evidence>
<dbReference type="GO" id="GO:0005524">
    <property type="term" value="F:ATP binding"/>
    <property type="evidence" value="ECO:0007669"/>
    <property type="project" value="UniProtKB-KW"/>
</dbReference>
<reference evidence="15" key="1">
    <citation type="journal article" date="2020" name="mSystems">
        <title>Genome- and Community-Level Interaction Insights into Carbon Utilization and Element Cycling Functions of Hydrothermarchaeota in Hydrothermal Sediment.</title>
        <authorList>
            <person name="Zhou Z."/>
            <person name="Liu Y."/>
            <person name="Xu W."/>
            <person name="Pan J."/>
            <person name="Luo Z.H."/>
            <person name="Li M."/>
        </authorList>
    </citation>
    <scope>NUCLEOTIDE SEQUENCE [LARGE SCALE GENOMIC DNA]</scope>
    <source>
        <strain evidence="15">HyVt-577</strain>
    </source>
</reference>
<evidence type="ECO:0000313" key="15">
    <source>
        <dbReference type="EMBL" id="HGY54561.1"/>
    </source>
</evidence>
<feature type="domain" description="PAS" evidence="13">
    <location>
        <begin position="33"/>
        <end position="103"/>
    </location>
</feature>
<evidence type="ECO:0000259" key="12">
    <source>
        <dbReference type="PROSITE" id="PS50110"/>
    </source>
</evidence>
<dbReference type="InterPro" id="IPR004358">
    <property type="entry name" value="Sig_transdc_His_kin-like_C"/>
</dbReference>
<accession>A0A7V4TY41</accession>
<dbReference type="InterPro" id="IPR011006">
    <property type="entry name" value="CheY-like_superfamily"/>
</dbReference>
<dbReference type="InterPro" id="IPR003661">
    <property type="entry name" value="HisK_dim/P_dom"/>
</dbReference>
<dbReference type="GO" id="GO:0006355">
    <property type="term" value="P:regulation of DNA-templated transcription"/>
    <property type="evidence" value="ECO:0007669"/>
    <property type="project" value="InterPro"/>
</dbReference>
<evidence type="ECO:0000256" key="9">
    <source>
        <dbReference type="PROSITE-ProRule" id="PRU00169"/>
    </source>
</evidence>
<dbReference type="Gene3D" id="3.30.450.40">
    <property type="match status" value="1"/>
</dbReference>
<dbReference type="InterPro" id="IPR003594">
    <property type="entry name" value="HATPase_dom"/>
</dbReference>
<comment type="caution">
    <text evidence="15">The sequence shown here is derived from an EMBL/GenBank/DDBJ whole genome shotgun (WGS) entry which is preliminary data.</text>
</comment>
<dbReference type="InterPro" id="IPR013767">
    <property type="entry name" value="PAS_fold"/>
</dbReference>